<dbReference type="InterPro" id="IPR008892">
    <property type="entry name" value="COR413"/>
</dbReference>
<evidence type="ECO:0000256" key="1">
    <source>
        <dbReference type="ARBA" id="ARBA00004141"/>
    </source>
</evidence>
<evidence type="ECO:0000256" key="4">
    <source>
        <dbReference type="ARBA" id="ARBA00022989"/>
    </source>
</evidence>
<sequence>MGKKTYLAMRRDEEAMDLISSDLRDLTVAAKKLANHAISLGGLGFGTAFLGWVASLSAV</sequence>
<proteinExistence type="inferred from homology"/>
<name>A0A2P2PQL6_RHIMU</name>
<feature type="transmembrane region" description="Helical" evidence="6">
    <location>
        <begin position="33"/>
        <end position="54"/>
    </location>
</feature>
<evidence type="ECO:0000256" key="2">
    <source>
        <dbReference type="ARBA" id="ARBA00005852"/>
    </source>
</evidence>
<dbReference type="GO" id="GO:0016020">
    <property type="term" value="C:membrane"/>
    <property type="evidence" value="ECO:0007669"/>
    <property type="project" value="UniProtKB-SubCell"/>
</dbReference>
<comment type="similarity">
    <text evidence="2">Belongs to the Cold-regulated 413 protein family.</text>
</comment>
<evidence type="ECO:0000256" key="3">
    <source>
        <dbReference type="ARBA" id="ARBA00022692"/>
    </source>
</evidence>
<organism evidence="7">
    <name type="scientific">Rhizophora mucronata</name>
    <name type="common">Asiatic mangrove</name>
    <dbReference type="NCBI Taxonomy" id="61149"/>
    <lineage>
        <taxon>Eukaryota</taxon>
        <taxon>Viridiplantae</taxon>
        <taxon>Streptophyta</taxon>
        <taxon>Embryophyta</taxon>
        <taxon>Tracheophyta</taxon>
        <taxon>Spermatophyta</taxon>
        <taxon>Magnoliopsida</taxon>
        <taxon>eudicotyledons</taxon>
        <taxon>Gunneridae</taxon>
        <taxon>Pentapetalae</taxon>
        <taxon>rosids</taxon>
        <taxon>fabids</taxon>
        <taxon>Malpighiales</taxon>
        <taxon>Rhizophoraceae</taxon>
        <taxon>Rhizophora</taxon>
    </lineage>
</organism>
<accession>A0A2P2PQL6</accession>
<dbReference type="EMBL" id="GGEC01076521">
    <property type="protein sequence ID" value="MBX57005.1"/>
    <property type="molecule type" value="Transcribed_RNA"/>
</dbReference>
<keyword evidence="3 6" id="KW-0812">Transmembrane</keyword>
<reference evidence="7" key="1">
    <citation type="submission" date="2018-02" db="EMBL/GenBank/DDBJ databases">
        <title>Rhizophora mucronata_Transcriptome.</title>
        <authorList>
            <person name="Meera S.P."/>
            <person name="Sreeshan A."/>
            <person name="Augustine A."/>
        </authorList>
    </citation>
    <scope>NUCLEOTIDE SEQUENCE</scope>
    <source>
        <tissue evidence="7">Leaf</tissue>
    </source>
</reference>
<evidence type="ECO:0000313" key="7">
    <source>
        <dbReference type="EMBL" id="MBX57005.1"/>
    </source>
</evidence>
<evidence type="ECO:0000256" key="5">
    <source>
        <dbReference type="ARBA" id="ARBA00023136"/>
    </source>
</evidence>
<keyword evidence="4 6" id="KW-1133">Transmembrane helix</keyword>
<comment type="subcellular location">
    <subcellularLocation>
        <location evidence="1">Membrane</location>
        <topology evidence="1">Multi-pass membrane protein</topology>
    </subcellularLocation>
</comment>
<dbReference type="Pfam" id="PF05562">
    <property type="entry name" value="WCOR413"/>
    <property type="match status" value="1"/>
</dbReference>
<keyword evidence="5 6" id="KW-0472">Membrane</keyword>
<evidence type="ECO:0000256" key="6">
    <source>
        <dbReference type="SAM" id="Phobius"/>
    </source>
</evidence>
<dbReference type="AlphaFoldDB" id="A0A2P2PQL6"/>
<protein>
    <submittedName>
        <fullName evidence="7">Uncharacterized protein</fullName>
    </submittedName>
</protein>